<dbReference type="RefSeq" id="WP_246426385.1">
    <property type="nucleotide sequence ID" value="NZ_JACHXJ010000001.1"/>
</dbReference>
<evidence type="ECO:0000313" key="1">
    <source>
        <dbReference type="EMBL" id="MBB3125453.1"/>
    </source>
</evidence>
<name>A0A839TG32_9BACL</name>
<dbReference type="EMBL" id="JACHXJ010000001">
    <property type="protein sequence ID" value="MBB3125453.1"/>
    <property type="molecule type" value="Genomic_DNA"/>
</dbReference>
<protein>
    <submittedName>
        <fullName evidence="1">Uncharacterized protein</fullName>
    </submittedName>
</protein>
<dbReference type="Proteomes" id="UP000517523">
    <property type="component" value="Unassembled WGS sequence"/>
</dbReference>
<sequence length="105" mass="12235">MMLNLSELKNLHADIQAVHEIVRTLKVIIDGKEIEIDILRNQNGHYFYELSHYYKDADKTDPHKPSENRYSSVEEAARGALRYATMFYRSTDEGGAWVRKESFTP</sequence>
<proteinExistence type="predicted"/>
<comment type="caution">
    <text evidence="1">The sequence shown here is derived from an EMBL/GenBank/DDBJ whole genome shotgun (WGS) entry which is preliminary data.</text>
</comment>
<evidence type="ECO:0000313" key="2">
    <source>
        <dbReference type="Proteomes" id="UP000517523"/>
    </source>
</evidence>
<gene>
    <name evidence="1" type="ORF">FHS19_000107</name>
</gene>
<reference evidence="1 2" key="1">
    <citation type="submission" date="2020-08" db="EMBL/GenBank/DDBJ databases">
        <title>Genomic Encyclopedia of Type Strains, Phase III (KMG-III): the genomes of soil and plant-associated and newly described type strains.</title>
        <authorList>
            <person name="Whitman W."/>
        </authorList>
    </citation>
    <scope>NUCLEOTIDE SEQUENCE [LARGE SCALE GENOMIC DNA]</scope>
    <source>
        <strain evidence="1 2">CECT 5831</strain>
    </source>
</reference>
<organism evidence="1 2">
    <name type="scientific">Paenibacillus rhizosphaerae</name>
    <dbReference type="NCBI Taxonomy" id="297318"/>
    <lineage>
        <taxon>Bacteria</taxon>
        <taxon>Bacillati</taxon>
        <taxon>Bacillota</taxon>
        <taxon>Bacilli</taxon>
        <taxon>Bacillales</taxon>
        <taxon>Paenibacillaceae</taxon>
        <taxon>Paenibacillus</taxon>
    </lineage>
</organism>
<accession>A0A839TG32</accession>
<dbReference type="AlphaFoldDB" id="A0A839TG32"/>